<reference evidence="2" key="1">
    <citation type="submission" date="2010-03" db="EMBL/GenBank/DDBJ databases">
        <title>Complete sequence of Mobiluncus curtisii ATCC 43063.</title>
        <authorList>
            <person name="Muzny D."/>
            <person name="Qin X."/>
            <person name="Deng J."/>
            <person name="Jiang H."/>
            <person name="Liu Y."/>
            <person name="Qu J."/>
            <person name="Song X.-Z."/>
            <person name="Zhang L."/>
            <person name="Thornton R."/>
            <person name="Coyle M."/>
            <person name="Francisco L."/>
            <person name="Jackson L."/>
            <person name="Javaid M."/>
            <person name="Korchina V."/>
            <person name="Kovar C."/>
            <person name="Mata R."/>
            <person name="Mathew T."/>
            <person name="Ngo R."/>
            <person name="Nguyen L."/>
            <person name="Nguyen N."/>
            <person name="Okwuonu G."/>
            <person name="Ongeri F."/>
            <person name="Pham C."/>
            <person name="Simmons D."/>
            <person name="Wilczek-Boney K."/>
            <person name="Hale W."/>
            <person name="Jakkamsetti A."/>
            <person name="Pham P."/>
            <person name="Ruth R."/>
            <person name="San Lucas F."/>
            <person name="Warren J."/>
            <person name="Zhang J."/>
            <person name="Zhao Z."/>
            <person name="Zhou C."/>
            <person name="Zhu D."/>
            <person name="Lee S."/>
            <person name="Bess C."/>
            <person name="Blankenburg K."/>
            <person name="Forbes L."/>
            <person name="Fu Q."/>
            <person name="Gubbala S."/>
            <person name="Hirani K."/>
            <person name="Jayaseelan J.C."/>
            <person name="Lara F."/>
            <person name="Munidasa M."/>
            <person name="Palculict T."/>
            <person name="Patil S."/>
            <person name="Pu L.-L."/>
            <person name="Saada N."/>
            <person name="Tang L."/>
            <person name="Weissenberger G."/>
            <person name="Zhu Y."/>
            <person name="Hemphill L."/>
            <person name="Shang Y."/>
            <person name="Youmans B."/>
            <person name="Ayvaz T."/>
            <person name="Ross M."/>
            <person name="Santibanez J."/>
            <person name="Aqrawi P."/>
            <person name="Gross S."/>
            <person name="Joshi V."/>
            <person name="Fowler G."/>
            <person name="Nazareth L."/>
            <person name="Reid J."/>
            <person name="Worley K."/>
            <person name="Petrosino J."/>
            <person name="Highlander S."/>
            <person name="Gibbs R."/>
            <person name="Gibbs R."/>
        </authorList>
    </citation>
    <scope>NUCLEOTIDE SEQUENCE [LARGE SCALE GENOMIC DNA]</scope>
    <source>
        <strain evidence="2">ATCC 43553</strain>
    </source>
</reference>
<dbReference type="HOGENOM" id="CLU_2696016_0_0_4"/>
<gene>
    <name evidence="1" type="ORF">HMPREF0004_4153</name>
</gene>
<dbReference type="EMBL" id="ADMS01000096">
    <property type="protein sequence ID" value="EFF74479.1"/>
    <property type="molecule type" value="Genomic_DNA"/>
</dbReference>
<dbReference type="AlphaFoldDB" id="D4XFA6"/>
<evidence type="ECO:0000313" key="2">
    <source>
        <dbReference type="Proteomes" id="UP000004510"/>
    </source>
</evidence>
<dbReference type="PATRIC" id="fig|742159.3.peg.5160"/>
<comment type="caution">
    <text evidence="1">The sequence shown here is derived from an EMBL/GenBank/DDBJ whole genome shotgun (WGS) entry which is preliminary data.</text>
</comment>
<organism evidence="1 2">
    <name type="scientific">Achromobacter piechaudii ATCC 43553</name>
    <dbReference type="NCBI Taxonomy" id="742159"/>
    <lineage>
        <taxon>Bacteria</taxon>
        <taxon>Pseudomonadati</taxon>
        <taxon>Pseudomonadota</taxon>
        <taxon>Betaproteobacteria</taxon>
        <taxon>Burkholderiales</taxon>
        <taxon>Alcaligenaceae</taxon>
        <taxon>Achromobacter</taxon>
    </lineage>
</organism>
<name>D4XFA6_9BURK</name>
<proteinExistence type="predicted"/>
<sequence length="78" mass="8653">MKSCCSTSRFLKERIMSDTALKNARMSDALERSLIREAVKAETLSGPFKRGLWLRLKLRMAALGGAVGEVLHDMDAGR</sequence>
<dbReference type="Proteomes" id="UP000004510">
    <property type="component" value="Unassembled WGS sequence"/>
</dbReference>
<accession>D4XFA6</accession>
<protein>
    <submittedName>
        <fullName evidence="1">Uncharacterized protein</fullName>
    </submittedName>
</protein>
<evidence type="ECO:0000313" key="1">
    <source>
        <dbReference type="EMBL" id="EFF74479.1"/>
    </source>
</evidence>